<dbReference type="RefSeq" id="WP_092889570.1">
    <property type="nucleotide sequence ID" value="NZ_FOOQ01000001.1"/>
</dbReference>
<proteinExistence type="predicted"/>
<accession>A0A1I2NB39</accession>
<gene>
    <name evidence="1" type="ORF">SAMN04488063_1121</name>
</gene>
<protein>
    <submittedName>
        <fullName evidence="1">Uncharacterized protein</fullName>
    </submittedName>
</protein>
<evidence type="ECO:0000313" key="1">
    <source>
        <dbReference type="EMBL" id="SFG01074.1"/>
    </source>
</evidence>
<keyword evidence="2" id="KW-1185">Reference proteome</keyword>
<dbReference type="Proteomes" id="UP000198876">
    <property type="component" value="Unassembled WGS sequence"/>
</dbReference>
<reference evidence="2" key="1">
    <citation type="submission" date="2016-10" db="EMBL/GenBank/DDBJ databases">
        <authorList>
            <person name="Varghese N."/>
            <person name="Submissions S."/>
        </authorList>
    </citation>
    <scope>NUCLEOTIDE SEQUENCE [LARGE SCALE GENOMIC DNA]</scope>
    <source>
        <strain evidence="2">CGMCC 1.7739</strain>
    </source>
</reference>
<dbReference type="STRING" id="553467.SAMN04488063_1121"/>
<dbReference type="EMBL" id="FOOQ01000001">
    <property type="protein sequence ID" value="SFG01074.1"/>
    <property type="molecule type" value="Genomic_DNA"/>
</dbReference>
<sequence length="187" mass="21589">MVSEAQLGELLVGAYHKLMTDCEIVSYNQRSKEVGEQMEIDIVAIDSQGTKQTIYVCEVITHLHGTLYPGTPSTDRWDEYGNDDYQYTLEKLWKKFNSDYDYVTRVFDDADEYVFQLWSPVVPRGYLTSGLDKLSSDFEDKTGAEIELVINGSYTDRIDELRELARADKKGYGEPAFRFLQILEHLR</sequence>
<dbReference type="AlphaFoldDB" id="A0A1I2NB39"/>
<organism evidence="1 2">
    <name type="scientific">Halopelagius inordinatus</name>
    <dbReference type="NCBI Taxonomy" id="553467"/>
    <lineage>
        <taxon>Archaea</taxon>
        <taxon>Methanobacteriati</taxon>
        <taxon>Methanobacteriota</taxon>
        <taxon>Stenosarchaea group</taxon>
        <taxon>Halobacteria</taxon>
        <taxon>Halobacteriales</taxon>
        <taxon>Haloferacaceae</taxon>
    </lineage>
</organism>
<evidence type="ECO:0000313" key="2">
    <source>
        <dbReference type="Proteomes" id="UP000198876"/>
    </source>
</evidence>
<dbReference type="OrthoDB" id="317114at2157"/>
<name>A0A1I2NB39_9EURY</name>